<dbReference type="HOGENOM" id="CLU_001265_10_14_11"/>
<feature type="transmembrane region" description="Helical" evidence="7">
    <location>
        <begin position="113"/>
        <end position="134"/>
    </location>
</feature>
<dbReference type="KEGG" id="mrh:MycrhN_6146"/>
<dbReference type="InterPro" id="IPR005828">
    <property type="entry name" value="MFS_sugar_transport-like"/>
</dbReference>
<evidence type="ECO:0000256" key="1">
    <source>
        <dbReference type="ARBA" id="ARBA00004651"/>
    </source>
</evidence>
<evidence type="ECO:0000313" key="10">
    <source>
        <dbReference type="Proteomes" id="UP000005442"/>
    </source>
</evidence>
<dbReference type="Pfam" id="PF07690">
    <property type="entry name" value="MFS_1"/>
    <property type="match status" value="1"/>
</dbReference>
<evidence type="ECO:0000313" key="9">
    <source>
        <dbReference type="EMBL" id="AEV76606.1"/>
    </source>
</evidence>
<feature type="transmembrane region" description="Helical" evidence="7">
    <location>
        <begin position="88"/>
        <end position="107"/>
    </location>
</feature>
<dbReference type="PROSITE" id="PS50850">
    <property type="entry name" value="MFS"/>
    <property type="match status" value="1"/>
</dbReference>
<evidence type="ECO:0000256" key="2">
    <source>
        <dbReference type="ARBA" id="ARBA00007520"/>
    </source>
</evidence>
<dbReference type="PROSITE" id="PS00216">
    <property type="entry name" value="SUGAR_TRANSPORT_1"/>
    <property type="match status" value="1"/>
</dbReference>
<dbReference type="InterPro" id="IPR001958">
    <property type="entry name" value="Tet-R_TetA/multi-R_MdtG-like"/>
</dbReference>
<dbReference type="EMBL" id="CP003169">
    <property type="protein sequence ID" value="AEV76606.1"/>
    <property type="molecule type" value="Genomic_DNA"/>
</dbReference>
<reference evidence="9 10" key="1">
    <citation type="submission" date="2011-12" db="EMBL/GenBank/DDBJ databases">
        <title>Complete sequence of Mycobacterium rhodesiae NBB3.</title>
        <authorList>
            <consortium name="US DOE Joint Genome Institute"/>
            <person name="Lucas S."/>
            <person name="Han J."/>
            <person name="Lapidus A."/>
            <person name="Cheng J.-F."/>
            <person name="Goodwin L."/>
            <person name="Pitluck S."/>
            <person name="Peters L."/>
            <person name="Mikhailova N."/>
            <person name="Gu W."/>
            <person name="Detter J.C."/>
            <person name="Han C."/>
            <person name="Tapia R."/>
            <person name="Land M."/>
            <person name="Hauser L."/>
            <person name="Kyrpides N."/>
            <person name="Ivanova N."/>
            <person name="Pagani I."/>
            <person name="Mattes T."/>
            <person name="Holmes A."/>
            <person name="Rutledge P."/>
            <person name="Paulsen I."/>
            <person name="Coleman N."/>
            <person name="Woyke T."/>
        </authorList>
    </citation>
    <scope>NUCLEOTIDE SEQUENCE [LARGE SCALE GENOMIC DNA]</scope>
    <source>
        <strain evidence="9 10">NBB3</strain>
    </source>
</reference>
<evidence type="ECO:0000256" key="3">
    <source>
        <dbReference type="ARBA" id="ARBA00022448"/>
    </source>
</evidence>
<protein>
    <submittedName>
        <fullName evidence="9">Arabinose efflux permease family protein</fullName>
    </submittedName>
</protein>
<comment type="similarity">
    <text evidence="2">Belongs to the major facilitator superfamily. TCR/Tet family.</text>
</comment>
<name>G8RTP3_MYCRN</name>
<feature type="transmembrane region" description="Helical" evidence="7">
    <location>
        <begin position="288"/>
        <end position="305"/>
    </location>
</feature>
<dbReference type="Gene3D" id="1.20.1250.20">
    <property type="entry name" value="MFS general substrate transporter like domains"/>
    <property type="match status" value="2"/>
</dbReference>
<dbReference type="CDD" id="cd17325">
    <property type="entry name" value="MFS_MdtG_SLC18_like"/>
    <property type="match status" value="1"/>
</dbReference>
<evidence type="ECO:0000259" key="8">
    <source>
        <dbReference type="PROSITE" id="PS50850"/>
    </source>
</evidence>
<evidence type="ECO:0000256" key="6">
    <source>
        <dbReference type="ARBA" id="ARBA00023136"/>
    </source>
</evidence>
<dbReference type="PATRIC" id="fig|710685.3.peg.6171"/>
<evidence type="ECO:0000256" key="5">
    <source>
        <dbReference type="ARBA" id="ARBA00022989"/>
    </source>
</evidence>
<dbReference type="InterPro" id="IPR005829">
    <property type="entry name" value="Sugar_transporter_CS"/>
</dbReference>
<dbReference type="SUPFAM" id="SSF103473">
    <property type="entry name" value="MFS general substrate transporter"/>
    <property type="match status" value="1"/>
</dbReference>
<sequence length="424" mass="43424">MSFDASGDCSTTTADKPKLPREVWLLVAANVVVALGYGVVSPVLPEYARHFGVSISAATFVITAFAVMRLASATPAGWMVQRLGERRVYINGLLIVAVSTAVCAFAQTYWQLLLFRSLGGLGSAMFSVSSLALMIRISPPNARGRVAGLFSSGFLIGSVGGPVLGSLTAGLGLSAPFAIYGLALLVAAAVVFFSLRGSNTGAVLEETAEPSVTLRDVLRLRAYRAALLSNFATGWAAFGLRIALVPLFVVDGLGRSTGIAGLALATFAIGNVSVVIPSGYLSDRIGRRKLLIVGLLAAAVSTSLLGVSSSLVVFLVTAYVSGAATGIFVSPQQAAVADIVGNQARGGTPVAVFQMMVDVGSIGGSLIVGMIAQHASFAWAFAVSGVVLFVAAIGWIFAPETRGVPPAGHTPARPLGPEAAGEVP</sequence>
<keyword evidence="6 7" id="KW-0472">Membrane</keyword>
<dbReference type="RefSeq" id="WP_014214343.1">
    <property type="nucleotide sequence ID" value="NC_016604.1"/>
</dbReference>
<dbReference type="InterPro" id="IPR036259">
    <property type="entry name" value="MFS_trans_sf"/>
</dbReference>
<proteinExistence type="inferred from homology"/>
<gene>
    <name evidence="9" type="ordered locus">MycrhN_6146</name>
</gene>
<feature type="transmembrane region" description="Helical" evidence="7">
    <location>
        <begin position="50"/>
        <end position="68"/>
    </location>
</feature>
<dbReference type="GO" id="GO:0005886">
    <property type="term" value="C:plasma membrane"/>
    <property type="evidence" value="ECO:0007669"/>
    <property type="project" value="UniProtKB-SubCell"/>
</dbReference>
<keyword evidence="3" id="KW-0813">Transport</keyword>
<dbReference type="Pfam" id="PF00083">
    <property type="entry name" value="Sugar_tr"/>
    <property type="match status" value="1"/>
</dbReference>
<feature type="transmembrane region" description="Helical" evidence="7">
    <location>
        <begin position="377"/>
        <end position="398"/>
    </location>
</feature>
<evidence type="ECO:0000256" key="4">
    <source>
        <dbReference type="ARBA" id="ARBA00022692"/>
    </source>
</evidence>
<dbReference type="eggNOG" id="COG2814">
    <property type="taxonomic scope" value="Bacteria"/>
</dbReference>
<evidence type="ECO:0000256" key="7">
    <source>
        <dbReference type="SAM" id="Phobius"/>
    </source>
</evidence>
<accession>G8RTP3</accession>
<dbReference type="PANTHER" id="PTHR23506:SF23">
    <property type="entry name" value="GH10249P"/>
    <property type="match status" value="1"/>
</dbReference>
<dbReference type="PRINTS" id="PR01035">
    <property type="entry name" value="TCRTETA"/>
</dbReference>
<dbReference type="STRING" id="710685.MycrhN_6146"/>
<feature type="domain" description="Major facilitator superfamily (MFS) profile" evidence="8">
    <location>
        <begin position="22"/>
        <end position="402"/>
    </location>
</feature>
<dbReference type="OrthoDB" id="9793283at2"/>
<dbReference type="InterPro" id="IPR020846">
    <property type="entry name" value="MFS_dom"/>
</dbReference>
<dbReference type="Proteomes" id="UP000005442">
    <property type="component" value="Chromosome"/>
</dbReference>
<feature type="transmembrane region" description="Helical" evidence="7">
    <location>
        <begin position="350"/>
        <end position="371"/>
    </location>
</feature>
<feature type="transmembrane region" description="Helical" evidence="7">
    <location>
        <begin position="146"/>
        <end position="165"/>
    </location>
</feature>
<comment type="subcellular location">
    <subcellularLocation>
        <location evidence="1">Cell membrane</location>
        <topology evidence="1">Multi-pass membrane protein</topology>
    </subcellularLocation>
</comment>
<organism evidence="9 10">
    <name type="scientific">Mycolicibacterium rhodesiae (strain NBB3)</name>
    <name type="common">Mycobacterium rhodesiae</name>
    <dbReference type="NCBI Taxonomy" id="710685"/>
    <lineage>
        <taxon>Bacteria</taxon>
        <taxon>Bacillati</taxon>
        <taxon>Actinomycetota</taxon>
        <taxon>Actinomycetes</taxon>
        <taxon>Mycobacteriales</taxon>
        <taxon>Mycobacteriaceae</taxon>
        <taxon>Mycolicibacterium</taxon>
    </lineage>
</organism>
<keyword evidence="10" id="KW-1185">Reference proteome</keyword>
<dbReference type="InterPro" id="IPR050930">
    <property type="entry name" value="MFS_Vesicular_Transporter"/>
</dbReference>
<dbReference type="PANTHER" id="PTHR23506">
    <property type="entry name" value="GH10249P"/>
    <property type="match status" value="1"/>
</dbReference>
<dbReference type="AlphaFoldDB" id="G8RTP3"/>
<feature type="transmembrane region" description="Helical" evidence="7">
    <location>
        <begin position="177"/>
        <end position="195"/>
    </location>
</feature>
<feature type="transmembrane region" description="Helical" evidence="7">
    <location>
        <begin position="23"/>
        <end position="44"/>
    </location>
</feature>
<dbReference type="GO" id="GO:0022857">
    <property type="term" value="F:transmembrane transporter activity"/>
    <property type="evidence" value="ECO:0007669"/>
    <property type="project" value="InterPro"/>
</dbReference>
<keyword evidence="4 7" id="KW-0812">Transmembrane</keyword>
<feature type="transmembrane region" description="Helical" evidence="7">
    <location>
        <begin position="256"/>
        <end position="276"/>
    </location>
</feature>
<dbReference type="InterPro" id="IPR011701">
    <property type="entry name" value="MFS"/>
</dbReference>
<feature type="transmembrane region" description="Helical" evidence="7">
    <location>
        <begin position="225"/>
        <end position="250"/>
    </location>
</feature>
<keyword evidence="5 7" id="KW-1133">Transmembrane helix</keyword>